<dbReference type="EMBL" id="JRXF01000032">
    <property type="protein sequence ID" value="KOC90041.1"/>
    <property type="molecule type" value="Genomic_DNA"/>
</dbReference>
<gene>
    <name evidence="1" type="ORF">NG42_18980</name>
    <name evidence="2" type="ORF">NG43_17775</name>
</gene>
<comment type="caution">
    <text evidence="1">The sequence shown here is derived from an EMBL/GenBank/DDBJ whole genome shotgun (WGS) entry which is preliminary data.</text>
</comment>
<dbReference type="OrthoDB" id="7067308at2"/>
<evidence type="ECO:0000313" key="4">
    <source>
        <dbReference type="Proteomes" id="UP000037088"/>
    </source>
</evidence>
<organism evidence="1 4">
    <name type="scientific">Winslowiella iniecta</name>
    <dbReference type="NCBI Taxonomy" id="1560201"/>
    <lineage>
        <taxon>Bacteria</taxon>
        <taxon>Pseudomonadati</taxon>
        <taxon>Pseudomonadota</taxon>
        <taxon>Gammaproteobacteria</taxon>
        <taxon>Enterobacterales</taxon>
        <taxon>Erwiniaceae</taxon>
        <taxon>Winslowiella</taxon>
    </lineage>
</organism>
<evidence type="ECO:0000313" key="1">
    <source>
        <dbReference type="EMBL" id="KOC87785.1"/>
    </source>
</evidence>
<evidence type="ECO:0000313" key="3">
    <source>
        <dbReference type="Proteomes" id="UP000036851"/>
    </source>
</evidence>
<keyword evidence="4" id="KW-1185">Reference proteome</keyword>
<dbReference type="Proteomes" id="UP000036851">
    <property type="component" value="Unassembled WGS sequence"/>
</dbReference>
<sequence length="122" mass="14167">MELQTERRLEKFLQLADLTAQRIEDRMEFSLPPFQLYIESLDEHILLTLGREVEAAYQVEVMKKLLTACHPSRTQGTPVRVWQLHGRQMLSCAPTKESEIAHWLACMQTMRRLLETTAGGNR</sequence>
<dbReference type="EMBL" id="JRXE01000032">
    <property type="protein sequence ID" value="KOC87785.1"/>
    <property type="molecule type" value="Genomic_DNA"/>
</dbReference>
<evidence type="ECO:0000313" key="2">
    <source>
        <dbReference type="EMBL" id="KOC90041.1"/>
    </source>
</evidence>
<protein>
    <submittedName>
        <fullName evidence="1">Secretion system apparatus</fullName>
    </submittedName>
</protein>
<dbReference type="AlphaFoldDB" id="A0A0L7SXG9"/>
<dbReference type="RefSeq" id="WP_052902129.1">
    <property type="nucleotide sequence ID" value="NZ_JRXE01000032.1"/>
</dbReference>
<dbReference type="STRING" id="1560201.NG42_18980"/>
<dbReference type="Gene3D" id="3.30.1460.10">
    <property type="match status" value="1"/>
</dbReference>
<dbReference type="PATRIC" id="fig|1560201.3.peg.4023"/>
<reference evidence="3 4" key="1">
    <citation type="journal article" date="2015" name="Int. J. Syst. Evol. Microbiol.">
        <title>Erwinia iniecta sp. nov., isolated from Russian wheat aphids (Diuraphis noxia).</title>
        <authorList>
            <person name="Campillo T."/>
            <person name="Luna E."/>
            <person name="Portier P."/>
            <person name="Fischer-Le Saux M."/>
            <person name="Lapitan N."/>
            <person name="Tisserat N.A."/>
            <person name="Leach J.E."/>
        </authorList>
    </citation>
    <scope>NUCLEOTIDE SEQUENCE [LARGE SCALE GENOMIC DNA]</scope>
    <source>
        <strain evidence="1 4">B120</strain>
        <strain evidence="2 3">B149</strain>
    </source>
</reference>
<accession>A0A0L7SXG9</accession>
<dbReference type="Proteomes" id="UP000037088">
    <property type="component" value="Unassembled WGS sequence"/>
</dbReference>
<name>A0A0L7SXG9_9GAMM</name>
<proteinExistence type="predicted"/>